<protein>
    <recommendedName>
        <fullName evidence="4">Secreted protein</fullName>
    </recommendedName>
</protein>
<comment type="caution">
    <text evidence="2">The sequence shown here is derived from an EMBL/GenBank/DDBJ whole genome shotgun (WGS) entry which is preliminary data.</text>
</comment>
<feature type="signal peptide" evidence="1">
    <location>
        <begin position="1"/>
        <end position="33"/>
    </location>
</feature>
<evidence type="ECO:0000256" key="1">
    <source>
        <dbReference type="SAM" id="SignalP"/>
    </source>
</evidence>
<proteinExistence type="predicted"/>
<evidence type="ECO:0008006" key="4">
    <source>
        <dbReference type="Google" id="ProtNLM"/>
    </source>
</evidence>
<sequence>MFKSTLHKGRSIALALGASAVVLAVAGGTAAAADDPDEPMPGGPVHSFNPDGYGPLQLGMDPSSALATDLLADYSDPGPGLCKSAELNDQYANVPGFPSQTYVLISPNYGVVAIAVNRASVHTPEGIRLGSTVDEVKAAYPASAEQFQEAVDNIGRGYIPVPNSSRPSVFRIGVDENTHVVDQLAIELTYQDCYE</sequence>
<evidence type="ECO:0000313" key="2">
    <source>
        <dbReference type="EMBL" id="MCP2168822.1"/>
    </source>
</evidence>
<organism evidence="2 3">
    <name type="scientific">Goodfellowiella coeruleoviolacea</name>
    <dbReference type="NCBI Taxonomy" id="334858"/>
    <lineage>
        <taxon>Bacteria</taxon>
        <taxon>Bacillati</taxon>
        <taxon>Actinomycetota</taxon>
        <taxon>Actinomycetes</taxon>
        <taxon>Pseudonocardiales</taxon>
        <taxon>Pseudonocardiaceae</taxon>
        <taxon>Goodfellowiella</taxon>
    </lineage>
</organism>
<evidence type="ECO:0000313" key="3">
    <source>
        <dbReference type="Proteomes" id="UP001206128"/>
    </source>
</evidence>
<dbReference type="AlphaFoldDB" id="A0AAE3GK08"/>
<dbReference type="EMBL" id="JAMTCK010000015">
    <property type="protein sequence ID" value="MCP2168822.1"/>
    <property type="molecule type" value="Genomic_DNA"/>
</dbReference>
<reference evidence="2" key="1">
    <citation type="submission" date="2022-06" db="EMBL/GenBank/DDBJ databases">
        <title>Genomic Encyclopedia of Archaeal and Bacterial Type Strains, Phase II (KMG-II): from individual species to whole genera.</title>
        <authorList>
            <person name="Goeker M."/>
        </authorList>
    </citation>
    <scope>NUCLEOTIDE SEQUENCE</scope>
    <source>
        <strain evidence="2">DSM 43935</strain>
    </source>
</reference>
<accession>A0AAE3GK08</accession>
<gene>
    <name evidence="2" type="ORF">LX83_005700</name>
</gene>
<keyword evidence="3" id="KW-1185">Reference proteome</keyword>
<dbReference type="RefSeq" id="WP_253776980.1">
    <property type="nucleotide sequence ID" value="NZ_JAMTCK010000015.1"/>
</dbReference>
<name>A0AAE3GK08_9PSEU</name>
<dbReference type="Proteomes" id="UP001206128">
    <property type="component" value="Unassembled WGS sequence"/>
</dbReference>
<feature type="chain" id="PRO_5042256531" description="Secreted protein" evidence="1">
    <location>
        <begin position="34"/>
        <end position="195"/>
    </location>
</feature>
<keyword evidence="1" id="KW-0732">Signal</keyword>